<gene>
    <name evidence="2" type="ORF">UFOPK2242_00846</name>
    <name evidence="3" type="ORF">UFOPK2925_01167</name>
    <name evidence="4" type="ORF">UFOPK4071_01290</name>
</gene>
<dbReference type="AlphaFoldDB" id="A0A6J6WND9"/>
<dbReference type="EMBL" id="CAEZWM010000095">
    <property type="protein sequence ID" value="CAB4659014.1"/>
    <property type="molecule type" value="Genomic_DNA"/>
</dbReference>
<accession>A0A6J6WND9</accession>
<dbReference type="Gene3D" id="1.20.1050.10">
    <property type="match status" value="1"/>
</dbReference>
<dbReference type="Gene3D" id="3.40.30.10">
    <property type="entry name" value="Glutaredoxin"/>
    <property type="match status" value="1"/>
</dbReference>
<dbReference type="GO" id="GO:0005737">
    <property type="term" value="C:cytoplasm"/>
    <property type="evidence" value="ECO:0007669"/>
    <property type="project" value="TreeGrafter"/>
</dbReference>
<dbReference type="EMBL" id="CAEZZU010000185">
    <property type="protein sequence ID" value="CAB4786781.1"/>
    <property type="molecule type" value="Genomic_DNA"/>
</dbReference>
<dbReference type="PANTHER" id="PTHR12289:SF67">
    <property type="match status" value="1"/>
</dbReference>
<dbReference type="SUPFAM" id="SSF52833">
    <property type="entry name" value="Thioredoxin-like"/>
    <property type="match status" value="1"/>
</dbReference>
<dbReference type="InterPro" id="IPR036249">
    <property type="entry name" value="Thioredoxin-like_sf"/>
</dbReference>
<dbReference type="SUPFAM" id="SSF47616">
    <property type="entry name" value="GST C-terminal domain-like"/>
    <property type="match status" value="1"/>
</dbReference>
<name>A0A6J6WND9_9ZZZZ</name>
<evidence type="ECO:0000313" key="3">
    <source>
        <dbReference type="EMBL" id="CAB4786781.1"/>
    </source>
</evidence>
<dbReference type="InterPro" id="IPR050931">
    <property type="entry name" value="Mito_Protein_Transport_Metaxin"/>
</dbReference>
<evidence type="ECO:0000313" key="4">
    <source>
        <dbReference type="EMBL" id="CAB5022102.1"/>
    </source>
</evidence>
<sequence length="343" mass="38668">MPHPLTLVGTYGSPYSLKMRAVLRYRQIPFKWVIQGTADEQGIPRPKVAIIPVLGFPDDAGDVTEVMVDSTPQIARLETMFRERSLKPTDAGLHFLDLLIEDYADEWVTKMMYHYRWAPRESVERARKLLPVWPGLHATDERLERMGDYIVDRQVGRRALVGSTETNAPVIESSYIRLLEILHRHLEGNDFLLGDRPGSSDFGLYGQLSQLVIIEPPSTDLCILHGPRVYSWINRVDDLAWWRVEGDSGWYGRSSLPMETLASLFNEIGSTYAPFMLANEAALKAGAEEVVCEIRGAEYRQGAFAYQGKTIGWIRDAYLGLSADDREWVDGVLAGTGCESLFV</sequence>
<feature type="domain" description="GST N-terminal" evidence="1">
    <location>
        <begin position="7"/>
        <end position="83"/>
    </location>
</feature>
<dbReference type="InterPro" id="IPR004045">
    <property type="entry name" value="Glutathione_S-Trfase_N"/>
</dbReference>
<protein>
    <submittedName>
        <fullName evidence="3">Unannotated protein</fullName>
    </submittedName>
</protein>
<evidence type="ECO:0000259" key="1">
    <source>
        <dbReference type="Pfam" id="PF13417"/>
    </source>
</evidence>
<organism evidence="3">
    <name type="scientific">freshwater metagenome</name>
    <dbReference type="NCBI Taxonomy" id="449393"/>
    <lineage>
        <taxon>unclassified sequences</taxon>
        <taxon>metagenomes</taxon>
        <taxon>ecological metagenomes</taxon>
    </lineage>
</organism>
<proteinExistence type="predicted"/>
<dbReference type="Pfam" id="PF13417">
    <property type="entry name" value="GST_N_3"/>
    <property type="match status" value="1"/>
</dbReference>
<dbReference type="PANTHER" id="PTHR12289">
    <property type="entry name" value="METAXIN RELATED"/>
    <property type="match status" value="1"/>
</dbReference>
<reference evidence="3" key="1">
    <citation type="submission" date="2020-05" db="EMBL/GenBank/DDBJ databases">
        <authorList>
            <person name="Chiriac C."/>
            <person name="Salcher M."/>
            <person name="Ghai R."/>
            <person name="Kavagutti S V."/>
        </authorList>
    </citation>
    <scope>NUCLEOTIDE SEQUENCE</scope>
</reference>
<dbReference type="InterPro" id="IPR036282">
    <property type="entry name" value="Glutathione-S-Trfase_C_sf"/>
</dbReference>
<evidence type="ECO:0000313" key="2">
    <source>
        <dbReference type="EMBL" id="CAB4659014.1"/>
    </source>
</evidence>
<dbReference type="EMBL" id="CAFBPF010000193">
    <property type="protein sequence ID" value="CAB5022102.1"/>
    <property type="molecule type" value="Genomic_DNA"/>
</dbReference>